<keyword evidence="1" id="KW-0472">Membrane</keyword>
<feature type="transmembrane region" description="Helical" evidence="1">
    <location>
        <begin position="41"/>
        <end position="62"/>
    </location>
</feature>
<gene>
    <name evidence="2" type="ORF">EV190_11634</name>
</gene>
<evidence type="ECO:0000313" key="2">
    <source>
        <dbReference type="EMBL" id="TDQ49238.1"/>
    </source>
</evidence>
<keyword evidence="1" id="KW-0812">Transmembrane</keyword>
<organism evidence="2 3">
    <name type="scientific">Actinorugispora endophytica</name>
    <dbReference type="NCBI Taxonomy" id="1605990"/>
    <lineage>
        <taxon>Bacteria</taxon>
        <taxon>Bacillati</taxon>
        <taxon>Actinomycetota</taxon>
        <taxon>Actinomycetes</taxon>
        <taxon>Streptosporangiales</taxon>
        <taxon>Nocardiopsidaceae</taxon>
        <taxon>Actinorugispora</taxon>
    </lineage>
</organism>
<proteinExistence type="predicted"/>
<reference evidence="2 3" key="1">
    <citation type="submission" date="2019-03" db="EMBL/GenBank/DDBJ databases">
        <title>Genomic Encyclopedia of Type Strains, Phase IV (KMG-IV): sequencing the most valuable type-strain genomes for metagenomic binning, comparative biology and taxonomic classification.</title>
        <authorList>
            <person name="Goeker M."/>
        </authorList>
    </citation>
    <scope>NUCLEOTIDE SEQUENCE [LARGE SCALE GENOMIC DNA]</scope>
    <source>
        <strain evidence="2 3">DSM 46770</strain>
    </source>
</reference>
<name>A0A4R6UPT7_9ACTN</name>
<keyword evidence="1" id="KW-1133">Transmembrane helix</keyword>
<feature type="transmembrane region" description="Helical" evidence="1">
    <location>
        <begin position="101"/>
        <end position="122"/>
    </location>
</feature>
<protein>
    <submittedName>
        <fullName evidence="2">Uncharacterized protein</fullName>
    </submittedName>
</protein>
<keyword evidence="3" id="KW-1185">Reference proteome</keyword>
<evidence type="ECO:0000256" key="1">
    <source>
        <dbReference type="SAM" id="Phobius"/>
    </source>
</evidence>
<dbReference type="AlphaFoldDB" id="A0A4R6UPT7"/>
<dbReference type="RefSeq" id="WP_243742618.1">
    <property type="nucleotide sequence ID" value="NZ_SNYN01000016.1"/>
</dbReference>
<dbReference type="EMBL" id="SNYN01000016">
    <property type="protein sequence ID" value="TDQ49238.1"/>
    <property type="molecule type" value="Genomic_DNA"/>
</dbReference>
<sequence length="138" mass="14069">MDLIISWLVGLAAWFVLNTVGAVVVVEAASPEQLSSFGGAVLWHGGVGFVCTLSAAVLAALAHRAPWRLRTGRNAAAVLGGPLAAVIADAAVLAAGGSPDWGVFLVPAALSLVGAVAGWLLVRALRRTTDARDPAPRR</sequence>
<dbReference type="Proteomes" id="UP000295281">
    <property type="component" value="Unassembled WGS sequence"/>
</dbReference>
<feature type="transmembrane region" description="Helical" evidence="1">
    <location>
        <begin position="74"/>
        <end position="95"/>
    </location>
</feature>
<comment type="caution">
    <text evidence="2">The sequence shown here is derived from an EMBL/GenBank/DDBJ whole genome shotgun (WGS) entry which is preliminary data.</text>
</comment>
<accession>A0A4R6UPT7</accession>
<evidence type="ECO:0000313" key="3">
    <source>
        <dbReference type="Proteomes" id="UP000295281"/>
    </source>
</evidence>